<comment type="caution">
    <text evidence="4">The sequence shown here is derived from an EMBL/GenBank/DDBJ whole genome shotgun (WGS) entry which is preliminary data.</text>
</comment>
<evidence type="ECO:0000313" key="3">
    <source>
        <dbReference type="EMBL" id="CAF1071276.1"/>
    </source>
</evidence>
<dbReference type="Gene3D" id="3.40.30.10">
    <property type="entry name" value="Glutaredoxin"/>
    <property type="match status" value="1"/>
</dbReference>
<dbReference type="EMBL" id="CAJOAY010004213">
    <property type="protein sequence ID" value="CAF4060042.1"/>
    <property type="molecule type" value="Genomic_DNA"/>
</dbReference>
<name>A0A819SB22_9BILA</name>
<dbReference type="PANTHER" id="PTHR11781">
    <property type="entry name" value="IODOTHYRONINE DEIODINASE"/>
    <property type="match status" value="1"/>
</dbReference>
<accession>A0A819SB22</accession>
<reference evidence="4" key="1">
    <citation type="submission" date="2021-02" db="EMBL/GenBank/DDBJ databases">
        <authorList>
            <person name="Nowell W R."/>
        </authorList>
    </citation>
    <scope>NUCLEOTIDE SEQUENCE</scope>
</reference>
<feature type="signal peptide" evidence="2">
    <location>
        <begin position="1"/>
        <end position="19"/>
    </location>
</feature>
<proteinExistence type="inferred from homology"/>
<evidence type="ECO:0000313" key="4">
    <source>
        <dbReference type="EMBL" id="CAF4060042.1"/>
    </source>
</evidence>
<evidence type="ECO:0000313" key="5">
    <source>
        <dbReference type="Proteomes" id="UP000663881"/>
    </source>
</evidence>
<dbReference type="EMBL" id="CAJNON010000177">
    <property type="protein sequence ID" value="CAF1071276.1"/>
    <property type="molecule type" value="Genomic_DNA"/>
</dbReference>
<dbReference type="GO" id="GO:0042446">
    <property type="term" value="P:hormone biosynthetic process"/>
    <property type="evidence" value="ECO:0007669"/>
    <property type="project" value="UniProtKB-KW"/>
</dbReference>
<dbReference type="Proteomes" id="UP000663881">
    <property type="component" value="Unassembled WGS sequence"/>
</dbReference>
<dbReference type="InterPro" id="IPR000643">
    <property type="entry name" value="Iodothyronine_deiodinase"/>
</dbReference>
<keyword evidence="1" id="KW-0893">Thyroid hormones biosynthesis</keyword>
<dbReference type="OrthoDB" id="428577at2759"/>
<keyword evidence="1" id="KW-0712">Selenocysteine</keyword>
<dbReference type="PANTHER" id="PTHR11781:SF22">
    <property type="entry name" value="TYPE I IODOTHYRONINE DEIODINASE"/>
    <property type="match status" value="1"/>
</dbReference>
<dbReference type="Pfam" id="PF00837">
    <property type="entry name" value="T4_deiodinase"/>
    <property type="match status" value="1"/>
</dbReference>
<dbReference type="AlphaFoldDB" id="A0A819SB22"/>
<keyword evidence="1" id="KW-0560">Oxidoreductase</keyword>
<protein>
    <recommendedName>
        <fullName evidence="1">Iodothyronine deiodinase</fullName>
    </recommendedName>
</protein>
<keyword evidence="2" id="KW-0732">Signal</keyword>
<dbReference type="Proteomes" id="UP000663891">
    <property type="component" value="Unassembled WGS sequence"/>
</dbReference>
<comment type="similarity">
    <text evidence="1">Belongs to the iodothyronine deiodinase family.</text>
</comment>
<dbReference type="GO" id="GO:0042403">
    <property type="term" value="P:thyroid hormone metabolic process"/>
    <property type="evidence" value="ECO:0007669"/>
    <property type="project" value="TreeGrafter"/>
</dbReference>
<sequence length="264" mass="31187">MICRPVMMVLYLLWIVISGQEKDWIRKAKDSAEQDRMNMDHQMPDEFIQGNAVTARICPPSFILRSAFLLQFWIFYWKLSRERVKLSRTIPFTLTESGQTVPYTAKIIPVLTENINLFKKNNVDMNIKSINLRSLLKEGRYLVINFEYHNELNSPIDFIIIYIKEAHASDGWKFDHPQFSFIANHQDIKDRLEAVKILMDMGNITEENKIDVYCDTMDDHTNHLFYGWPERLYILYDEKILYHGGEGPHEYSVPSLAYFLKHNI</sequence>
<dbReference type="GO" id="GO:0004800">
    <property type="term" value="F:thyroxine 5'-deiodinase activity"/>
    <property type="evidence" value="ECO:0007669"/>
    <property type="project" value="InterPro"/>
</dbReference>
<feature type="chain" id="PRO_5035620510" description="Iodothyronine deiodinase" evidence="2">
    <location>
        <begin position="20"/>
        <end position="264"/>
    </location>
</feature>
<evidence type="ECO:0000256" key="2">
    <source>
        <dbReference type="SAM" id="SignalP"/>
    </source>
</evidence>
<evidence type="ECO:0000256" key="1">
    <source>
        <dbReference type="RuleBase" id="RU000676"/>
    </source>
</evidence>
<gene>
    <name evidence="4" type="ORF">OKA104_LOCUS33325</name>
    <name evidence="3" type="ORF">VCS650_LOCUS18494</name>
</gene>
<comment type="function">
    <text evidence="1">Responsible for the deiodination of T4 (3,5,3',5'-tetraiodothyronine).</text>
</comment>
<organism evidence="4 5">
    <name type="scientific">Adineta steineri</name>
    <dbReference type="NCBI Taxonomy" id="433720"/>
    <lineage>
        <taxon>Eukaryota</taxon>
        <taxon>Metazoa</taxon>
        <taxon>Spiralia</taxon>
        <taxon>Gnathifera</taxon>
        <taxon>Rotifera</taxon>
        <taxon>Eurotatoria</taxon>
        <taxon>Bdelloidea</taxon>
        <taxon>Adinetida</taxon>
        <taxon>Adinetidae</taxon>
        <taxon>Adineta</taxon>
    </lineage>
</organism>